<keyword evidence="10" id="KW-1185">Reference proteome</keyword>
<evidence type="ECO:0000256" key="3">
    <source>
        <dbReference type="ARBA" id="ARBA00012663"/>
    </source>
</evidence>
<dbReference type="PANTHER" id="PTHR30480">
    <property type="entry name" value="BETA-HEXOSAMINIDASE-RELATED"/>
    <property type="match status" value="1"/>
</dbReference>
<dbReference type="Pfam" id="PF00933">
    <property type="entry name" value="Glyco_hydro_3"/>
    <property type="match status" value="1"/>
</dbReference>
<reference evidence="10" key="1">
    <citation type="journal article" date="2019" name="Int. J. Syst. Evol. Microbiol.">
        <title>The Global Catalogue of Microorganisms (GCM) 10K type strain sequencing project: providing services to taxonomists for standard genome sequencing and annotation.</title>
        <authorList>
            <consortium name="The Broad Institute Genomics Platform"/>
            <consortium name="The Broad Institute Genome Sequencing Center for Infectious Disease"/>
            <person name="Wu L."/>
            <person name="Ma J."/>
        </authorList>
    </citation>
    <scope>NUCLEOTIDE SEQUENCE [LARGE SCALE GENOMIC DNA]</scope>
    <source>
        <strain evidence="10">NBRC 106310</strain>
    </source>
</reference>
<gene>
    <name evidence="9" type="ORF">GCM10025863_06340</name>
</gene>
<feature type="region of interest" description="Disordered" evidence="6">
    <location>
        <begin position="26"/>
        <end position="48"/>
    </location>
</feature>
<evidence type="ECO:0000313" key="9">
    <source>
        <dbReference type="EMBL" id="BDZ38020.1"/>
    </source>
</evidence>
<proteinExistence type="inferred from homology"/>
<keyword evidence="7" id="KW-0732">Signal</keyword>
<dbReference type="InterPro" id="IPR001764">
    <property type="entry name" value="Glyco_hydro_3_N"/>
</dbReference>
<dbReference type="PROSITE" id="PS51257">
    <property type="entry name" value="PROKAR_LIPOPROTEIN"/>
    <property type="match status" value="1"/>
</dbReference>
<sequence>MRRAGWGAVAGLLVAVVVAGCAPSAGPAPNAPTTQRTPSATPTPTPTLDPAEAAVAQMSVEQRARSVVMGHVPGTDTTVLRDYMSSGLGGFILMSDNISGGPDQVRAVTAALTVDPQLPPLIAIDQEGGVVSRLSWDALPAGRGLQSADAASVESAFAGRAELVAAVGANVNFGIIADVPLGPTSFIASRALGTDADSAATRVRAAVQGRRASSSRR</sequence>
<dbReference type="Proteomes" id="UP001321543">
    <property type="component" value="Chromosome"/>
</dbReference>
<dbReference type="InterPro" id="IPR036962">
    <property type="entry name" value="Glyco_hydro_3_N_sf"/>
</dbReference>
<feature type="domain" description="Glycoside hydrolase family 3 N-terminal" evidence="8">
    <location>
        <begin position="86"/>
        <end position="211"/>
    </location>
</feature>
<evidence type="ECO:0000256" key="4">
    <source>
        <dbReference type="ARBA" id="ARBA00022801"/>
    </source>
</evidence>
<dbReference type="SUPFAM" id="SSF51445">
    <property type="entry name" value="(Trans)glycosidases"/>
    <property type="match status" value="1"/>
</dbReference>
<keyword evidence="4" id="KW-0378">Hydrolase</keyword>
<organism evidence="9 10">
    <name type="scientific">Microbacterium suwonense</name>
    <dbReference type="NCBI Taxonomy" id="683047"/>
    <lineage>
        <taxon>Bacteria</taxon>
        <taxon>Bacillati</taxon>
        <taxon>Actinomycetota</taxon>
        <taxon>Actinomycetes</taxon>
        <taxon>Micrococcales</taxon>
        <taxon>Microbacteriaceae</taxon>
        <taxon>Microbacterium</taxon>
    </lineage>
</organism>
<comment type="catalytic activity">
    <reaction evidence="1">
        <text>Hydrolysis of terminal non-reducing N-acetyl-D-hexosamine residues in N-acetyl-beta-D-hexosaminides.</text>
        <dbReference type="EC" id="3.2.1.52"/>
    </reaction>
</comment>
<accession>A0ABM8FQT1</accession>
<evidence type="ECO:0000259" key="8">
    <source>
        <dbReference type="Pfam" id="PF00933"/>
    </source>
</evidence>
<dbReference type="Gene3D" id="3.20.20.300">
    <property type="entry name" value="Glycoside hydrolase, family 3, N-terminal domain"/>
    <property type="match status" value="1"/>
</dbReference>
<dbReference type="EMBL" id="AP027728">
    <property type="protein sequence ID" value="BDZ38020.1"/>
    <property type="molecule type" value="Genomic_DNA"/>
</dbReference>
<name>A0ABM8FQT1_9MICO</name>
<evidence type="ECO:0000256" key="5">
    <source>
        <dbReference type="ARBA" id="ARBA00023295"/>
    </source>
</evidence>
<feature type="signal peptide" evidence="7">
    <location>
        <begin position="1"/>
        <end position="27"/>
    </location>
</feature>
<feature type="chain" id="PRO_5047197932" description="beta-N-acetylhexosaminidase" evidence="7">
    <location>
        <begin position="28"/>
        <end position="217"/>
    </location>
</feature>
<feature type="compositionally biased region" description="Low complexity" evidence="6">
    <location>
        <begin position="31"/>
        <end position="40"/>
    </location>
</feature>
<evidence type="ECO:0000256" key="1">
    <source>
        <dbReference type="ARBA" id="ARBA00001231"/>
    </source>
</evidence>
<keyword evidence="5" id="KW-0326">Glycosidase</keyword>
<dbReference type="RefSeq" id="WP_286301869.1">
    <property type="nucleotide sequence ID" value="NZ_AP027728.1"/>
</dbReference>
<protein>
    <recommendedName>
        <fullName evidence="3">beta-N-acetylhexosaminidase</fullName>
        <ecNumber evidence="3">3.2.1.52</ecNumber>
    </recommendedName>
</protein>
<dbReference type="PANTHER" id="PTHR30480:SF13">
    <property type="entry name" value="BETA-HEXOSAMINIDASE"/>
    <property type="match status" value="1"/>
</dbReference>
<dbReference type="InterPro" id="IPR017853">
    <property type="entry name" value="GH"/>
</dbReference>
<evidence type="ECO:0000256" key="6">
    <source>
        <dbReference type="SAM" id="MobiDB-lite"/>
    </source>
</evidence>
<evidence type="ECO:0000256" key="7">
    <source>
        <dbReference type="SAM" id="SignalP"/>
    </source>
</evidence>
<evidence type="ECO:0000256" key="2">
    <source>
        <dbReference type="ARBA" id="ARBA00005336"/>
    </source>
</evidence>
<dbReference type="InterPro" id="IPR050226">
    <property type="entry name" value="NagZ_Beta-hexosaminidase"/>
</dbReference>
<comment type="similarity">
    <text evidence="2">Belongs to the glycosyl hydrolase 3 family.</text>
</comment>
<evidence type="ECO:0000313" key="10">
    <source>
        <dbReference type="Proteomes" id="UP001321543"/>
    </source>
</evidence>
<dbReference type="EC" id="3.2.1.52" evidence="3"/>